<dbReference type="RefSeq" id="WP_012675494.1">
    <property type="nucleotide sequence ID" value="NC_012440.1"/>
</dbReference>
<dbReference type="Gene3D" id="3.30.420.200">
    <property type="match status" value="1"/>
</dbReference>
<keyword evidence="3" id="KW-1185">Reference proteome</keyword>
<gene>
    <name evidence="2" type="ordered locus">PERMA_0220</name>
</gene>
<dbReference type="HOGENOM" id="CLU_1336476_0_0_0"/>
<dbReference type="KEGG" id="pmx:PERMA_0220"/>
<dbReference type="STRING" id="123214.PERMA_0220"/>
<proteinExistence type="predicted"/>
<dbReference type="Pfam" id="PF00814">
    <property type="entry name" value="TsaD"/>
    <property type="match status" value="1"/>
</dbReference>
<evidence type="ECO:0000259" key="1">
    <source>
        <dbReference type="Pfam" id="PF00814"/>
    </source>
</evidence>
<dbReference type="Proteomes" id="UP000001366">
    <property type="component" value="Chromosome"/>
</dbReference>
<dbReference type="SUPFAM" id="SSF53067">
    <property type="entry name" value="Actin-like ATPase domain"/>
    <property type="match status" value="1"/>
</dbReference>
<dbReference type="GO" id="GO:0006508">
    <property type="term" value="P:proteolysis"/>
    <property type="evidence" value="ECO:0007669"/>
    <property type="project" value="UniProtKB-KW"/>
</dbReference>
<dbReference type="AlphaFoldDB" id="C0QTK0"/>
<dbReference type="InterPro" id="IPR000905">
    <property type="entry name" value="Gcp-like_dom"/>
</dbReference>
<dbReference type="InterPro" id="IPR043129">
    <property type="entry name" value="ATPase_NBD"/>
</dbReference>
<reference evidence="2 3" key="1">
    <citation type="journal article" date="2009" name="J. Bacteriol.">
        <title>Complete and draft genome sequences of six members of the Aquificales.</title>
        <authorList>
            <person name="Reysenbach A.L."/>
            <person name="Hamamura N."/>
            <person name="Podar M."/>
            <person name="Griffiths E."/>
            <person name="Ferreira S."/>
            <person name="Hochstein R."/>
            <person name="Heidelberg J."/>
            <person name="Johnson J."/>
            <person name="Mead D."/>
            <person name="Pohorille A."/>
            <person name="Sarmiento M."/>
            <person name="Schweighofer K."/>
            <person name="Seshadri R."/>
            <person name="Voytek M.A."/>
        </authorList>
    </citation>
    <scope>NUCLEOTIDE SEQUENCE [LARGE SCALE GENOMIC DNA]</scope>
    <source>
        <strain evidence="3">DSM 14350 / EX-H1</strain>
    </source>
</reference>
<organism evidence="2 3">
    <name type="scientific">Persephonella marina (strain DSM 14350 / EX-H1)</name>
    <dbReference type="NCBI Taxonomy" id="123214"/>
    <lineage>
        <taxon>Bacteria</taxon>
        <taxon>Pseudomonadati</taxon>
        <taxon>Aquificota</taxon>
        <taxon>Aquificia</taxon>
        <taxon>Aquificales</taxon>
        <taxon>Hydrogenothermaceae</taxon>
        <taxon>Persephonella</taxon>
    </lineage>
</organism>
<keyword evidence="2" id="KW-0645">Protease</keyword>
<dbReference type="Gene3D" id="3.30.420.40">
    <property type="match status" value="1"/>
</dbReference>
<keyword evidence="2" id="KW-0378">Hydrolase</keyword>
<dbReference type="eggNOG" id="COG1214">
    <property type="taxonomic scope" value="Bacteria"/>
</dbReference>
<dbReference type="GO" id="GO:0002949">
    <property type="term" value="P:tRNA threonylcarbamoyladenosine modification"/>
    <property type="evidence" value="ECO:0007669"/>
    <property type="project" value="InterPro"/>
</dbReference>
<dbReference type="InterPro" id="IPR022496">
    <property type="entry name" value="T6A_TsaB"/>
</dbReference>
<name>C0QTK0_PERMH</name>
<dbReference type="PaxDb" id="123214-PERMA_0220"/>
<evidence type="ECO:0000313" key="3">
    <source>
        <dbReference type="Proteomes" id="UP000001366"/>
    </source>
</evidence>
<dbReference type="NCBIfam" id="TIGR03725">
    <property type="entry name" value="T6A_YeaZ"/>
    <property type="match status" value="1"/>
</dbReference>
<dbReference type="OrthoDB" id="9784166at2"/>
<dbReference type="GO" id="GO:0008233">
    <property type="term" value="F:peptidase activity"/>
    <property type="evidence" value="ECO:0007669"/>
    <property type="project" value="UniProtKB-KW"/>
</dbReference>
<protein>
    <submittedName>
        <fullName evidence="2">Putative peptidase M22 glycoprotease</fullName>
    </submittedName>
</protein>
<evidence type="ECO:0000313" key="2">
    <source>
        <dbReference type="EMBL" id="ACO03255.1"/>
    </source>
</evidence>
<feature type="domain" description="Gcp-like" evidence="1">
    <location>
        <begin position="32"/>
        <end position="147"/>
    </location>
</feature>
<dbReference type="EMBL" id="CP001230">
    <property type="protein sequence ID" value="ACO03255.1"/>
    <property type="molecule type" value="Genomic_DNA"/>
</dbReference>
<accession>C0QTK0</accession>
<sequence length="205" mass="23110">MFLSIDTYSENMGIALINGHHIAARLSLSKTKPFSELIVGKLDDIFNDLGLSADLISGVVVNKGPGSYTALRVGLSVAKTVSFSLSVPIYAYESLDVIAYRYRLYRGKILVAINGGQKEAFLREYISDGKETEPLTDYSIEKISRLREDIEKYKDYLIIEKNLDTFGKNVIKDIDDLSVDGFFYALKYDLKEDPLFLQPVYLRPV</sequence>